<dbReference type="GO" id="GO:0003677">
    <property type="term" value="F:DNA binding"/>
    <property type="evidence" value="ECO:0007669"/>
    <property type="project" value="UniProtKB-UniRule"/>
</dbReference>
<keyword evidence="1 2" id="KW-0238">DNA-binding</keyword>
<reference evidence="4" key="1">
    <citation type="submission" date="2020-10" db="EMBL/GenBank/DDBJ databases">
        <authorList>
            <person name="Gilroy R."/>
        </authorList>
    </citation>
    <scope>NUCLEOTIDE SEQUENCE</scope>
    <source>
        <strain evidence="4">ChiBcolR7-354</strain>
    </source>
</reference>
<comment type="caution">
    <text evidence="4">The sequence shown here is derived from an EMBL/GenBank/DDBJ whole genome shotgun (WGS) entry which is preliminary data.</text>
</comment>
<dbReference type="Proteomes" id="UP000824262">
    <property type="component" value="Unassembled WGS sequence"/>
</dbReference>
<accession>A0A9D0ZD42</accession>
<dbReference type="InterPro" id="IPR001647">
    <property type="entry name" value="HTH_TetR"/>
</dbReference>
<organism evidence="4 5">
    <name type="scientific">Candidatus Scatomorpha intestinavium</name>
    <dbReference type="NCBI Taxonomy" id="2840922"/>
    <lineage>
        <taxon>Bacteria</taxon>
        <taxon>Bacillati</taxon>
        <taxon>Bacillota</taxon>
        <taxon>Clostridia</taxon>
        <taxon>Eubacteriales</taxon>
        <taxon>Candidatus Scatomorpha</taxon>
    </lineage>
</organism>
<proteinExistence type="predicted"/>
<dbReference type="AlphaFoldDB" id="A0A9D0ZD42"/>
<dbReference type="PANTHER" id="PTHR43479">
    <property type="entry name" value="ACREF/ENVCD OPERON REPRESSOR-RELATED"/>
    <property type="match status" value="1"/>
</dbReference>
<dbReference type="Pfam" id="PF00440">
    <property type="entry name" value="TetR_N"/>
    <property type="match status" value="1"/>
</dbReference>
<dbReference type="Gene3D" id="1.10.357.10">
    <property type="entry name" value="Tetracycline Repressor, domain 2"/>
    <property type="match status" value="1"/>
</dbReference>
<reference evidence="4" key="2">
    <citation type="journal article" date="2021" name="PeerJ">
        <title>Extensive microbial diversity within the chicken gut microbiome revealed by metagenomics and culture.</title>
        <authorList>
            <person name="Gilroy R."/>
            <person name="Ravi A."/>
            <person name="Getino M."/>
            <person name="Pursley I."/>
            <person name="Horton D.L."/>
            <person name="Alikhan N.F."/>
            <person name="Baker D."/>
            <person name="Gharbi K."/>
            <person name="Hall N."/>
            <person name="Watson M."/>
            <person name="Adriaenssens E.M."/>
            <person name="Foster-Nyarko E."/>
            <person name="Jarju S."/>
            <person name="Secka A."/>
            <person name="Antonio M."/>
            <person name="Oren A."/>
            <person name="Chaudhuri R.R."/>
            <person name="La Ragione R."/>
            <person name="Hildebrand F."/>
            <person name="Pallen M.J."/>
        </authorList>
    </citation>
    <scope>NUCLEOTIDE SEQUENCE</scope>
    <source>
        <strain evidence="4">ChiBcolR7-354</strain>
    </source>
</reference>
<feature type="domain" description="HTH tetR-type" evidence="3">
    <location>
        <begin position="3"/>
        <end position="63"/>
    </location>
</feature>
<sequence>MPKNTKQQFADALSALLERKSLDRITVSDITDECGLNRQTFYYHFHDIYELIEWQIDCRTAEISATDNWVESWDEMLDSIFVGMLENRRLVKHLYHSRGWHHIVDYLYRRLSPLLNQRAHYVAQRDHMEVDDGDIKFVVQIHQIAAYGILDAWIDSGMPGSHPKDLDRFRRLMRGSLEQALSNFDRRRDEKTDISS</sequence>
<protein>
    <submittedName>
        <fullName evidence="4">TetR/AcrR family transcriptional regulator C-terminal domain-containing protein</fullName>
    </submittedName>
</protein>
<dbReference type="PANTHER" id="PTHR43479:SF7">
    <property type="entry name" value="TETR-FAMILY TRANSCRIPTIONAL REGULATOR"/>
    <property type="match status" value="1"/>
</dbReference>
<evidence type="ECO:0000259" key="3">
    <source>
        <dbReference type="PROSITE" id="PS50977"/>
    </source>
</evidence>
<gene>
    <name evidence="4" type="ORF">IAB77_02675</name>
</gene>
<feature type="DNA-binding region" description="H-T-H motif" evidence="2">
    <location>
        <begin position="26"/>
        <end position="45"/>
    </location>
</feature>
<evidence type="ECO:0000313" key="5">
    <source>
        <dbReference type="Proteomes" id="UP000824262"/>
    </source>
</evidence>
<evidence type="ECO:0000256" key="1">
    <source>
        <dbReference type="ARBA" id="ARBA00023125"/>
    </source>
</evidence>
<dbReference type="Pfam" id="PF14278">
    <property type="entry name" value="TetR_C_8"/>
    <property type="match status" value="1"/>
</dbReference>
<dbReference type="PROSITE" id="PS50977">
    <property type="entry name" value="HTH_TETR_2"/>
    <property type="match status" value="1"/>
</dbReference>
<evidence type="ECO:0000313" key="4">
    <source>
        <dbReference type="EMBL" id="HIQ78145.1"/>
    </source>
</evidence>
<dbReference type="InterPro" id="IPR039532">
    <property type="entry name" value="TetR_C_Firmicutes"/>
</dbReference>
<evidence type="ECO:0000256" key="2">
    <source>
        <dbReference type="PROSITE-ProRule" id="PRU00335"/>
    </source>
</evidence>
<dbReference type="EMBL" id="DVGA01000032">
    <property type="protein sequence ID" value="HIQ78145.1"/>
    <property type="molecule type" value="Genomic_DNA"/>
</dbReference>
<dbReference type="InterPro" id="IPR009057">
    <property type="entry name" value="Homeodomain-like_sf"/>
</dbReference>
<name>A0A9D0ZD42_9FIRM</name>
<dbReference type="InterPro" id="IPR050624">
    <property type="entry name" value="HTH-type_Tx_Regulator"/>
</dbReference>
<dbReference type="SUPFAM" id="SSF46689">
    <property type="entry name" value="Homeodomain-like"/>
    <property type="match status" value="1"/>
</dbReference>